<dbReference type="Proteomes" id="UP000219688">
    <property type="component" value="Unassembled WGS sequence"/>
</dbReference>
<keyword evidence="4" id="KW-1185">Reference proteome</keyword>
<protein>
    <submittedName>
        <fullName evidence="3">Uncharacterized protein</fullName>
    </submittedName>
</protein>
<evidence type="ECO:0000313" key="3">
    <source>
        <dbReference type="EMBL" id="SOC57314.1"/>
    </source>
</evidence>
<name>A0A285VTA2_9MICO</name>
<dbReference type="PROSITE" id="PS51257">
    <property type="entry name" value="PROKAR_LIPOPROTEIN"/>
    <property type="match status" value="1"/>
</dbReference>
<evidence type="ECO:0000313" key="4">
    <source>
        <dbReference type="Proteomes" id="UP000219688"/>
    </source>
</evidence>
<evidence type="ECO:0000256" key="1">
    <source>
        <dbReference type="SAM" id="MobiDB-lite"/>
    </source>
</evidence>
<feature type="signal peptide" evidence="2">
    <location>
        <begin position="1"/>
        <end position="21"/>
    </location>
</feature>
<organism evidence="3 4">
    <name type="scientific">Ornithinimicrobium cerasi</name>
    <dbReference type="NCBI Taxonomy" id="2248773"/>
    <lineage>
        <taxon>Bacteria</taxon>
        <taxon>Bacillati</taxon>
        <taxon>Actinomycetota</taxon>
        <taxon>Actinomycetes</taxon>
        <taxon>Micrococcales</taxon>
        <taxon>Ornithinimicrobiaceae</taxon>
        <taxon>Ornithinimicrobium</taxon>
    </lineage>
</organism>
<dbReference type="AlphaFoldDB" id="A0A285VTA2"/>
<proteinExistence type="predicted"/>
<feature type="chain" id="PRO_5039156806" evidence="2">
    <location>
        <begin position="22"/>
        <end position="107"/>
    </location>
</feature>
<feature type="compositionally biased region" description="Low complexity" evidence="1">
    <location>
        <begin position="28"/>
        <end position="51"/>
    </location>
</feature>
<feature type="compositionally biased region" description="Low complexity" evidence="1">
    <location>
        <begin position="68"/>
        <end position="78"/>
    </location>
</feature>
<dbReference type="RefSeq" id="WP_141401510.1">
    <property type="nucleotide sequence ID" value="NZ_OBQK01000012.1"/>
</dbReference>
<feature type="compositionally biased region" description="Acidic residues" evidence="1">
    <location>
        <begin position="52"/>
        <end position="67"/>
    </location>
</feature>
<gene>
    <name evidence="3" type="ORF">SAMN05421879_11221</name>
</gene>
<sequence>MRRRLSATVVALLVLVGCESAGDDEGETPAATTAETASPVPTSSEAPMSEEPSSEEPTSDDATEEPSESGTGDATSTGDTDDIPTDPDPDRYPWVSGPVEQDSRTAD</sequence>
<keyword evidence="2" id="KW-0732">Signal</keyword>
<accession>A0A285VTA2</accession>
<dbReference type="EMBL" id="OBQK01000012">
    <property type="protein sequence ID" value="SOC57314.1"/>
    <property type="molecule type" value="Genomic_DNA"/>
</dbReference>
<feature type="region of interest" description="Disordered" evidence="1">
    <location>
        <begin position="18"/>
        <end position="107"/>
    </location>
</feature>
<evidence type="ECO:0000256" key="2">
    <source>
        <dbReference type="SAM" id="SignalP"/>
    </source>
</evidence>
<reference evidence="4" key="1">
    <citation type="submission" date="2017-08" db="EMBL/GenBank/DDBJ databases">
        <authorList>
            <person name="Varghese N."/>
            <person name="Submissions S."/>
        </authorList>
    </citation>
    <scope>NUCLEOTIDE SEQUENCE [LARGE SCALE GENOMIC DNA]</scope>
    <source>
        <strain evidence="4">USBA17B2</strain>
    </source>
</reference>